<proteinExistence type="predicted"/>
<keyword evidence="1" id="KW-0812">Transmembrane</keyword>
<dbReference type="Proteomes" id="UP000315750">
    <property type="component" value="Chromosome"/>
</dbReference>
<keyword evidence="4" id="KW-1185">Reference proteome</keyword>
<dbReference type="PROSITE" id="PS00409">
    <property type="entry name" value="PROKAR_NTER_METHYL"/>
    <property type="match status" value="1"/>
</dbReference>
<evidence type="ECO:0000313" key="4">
    <source>
        <dbReference type="Proteomes" id="UP000315750"/>
    </source>
</evidence>
<keyword evidence="1" id="KW-1133">Transmembrane helix</keyword>
<dbReference type="Gene3D" id="3.30.700.10">
    <property type="entry name" value="Glycoprotein, Type 4 Pilin"/>
    <property type="match status" value="1"/>
</dbReference>
<dbReference type="NCBIfam" id="TIGR02532">
    <property type="entry name" value="IV_pilin_GFxxxE"/>
    <property type="match status" value="1"/>
</dbReference>
<dbReference type="InterPro" id="IPR045584">
    <property type="entry name" value="Pilin-like"/>
</dbReference>
<evidence type="ECO:0000256" key="1">
    <source>
        <dbReference type="SAM" id="Phobius"/>
    </source>
</evidence>
<dbReference type="Pfam" id="PF07963">
    <property type="entry name" value="N_methyl"/>
    <property type="match status" value="1"/>
</dbReference>
<dbReference type="InterPro" id="IPR012902">
    <property type="entry name" value="N_methyl_site"/>
</dbReference>
<dbReference type="KEGG" id="amuc:Pan181_35200"/>
<dbReference type="InterPro" id="IPR011453">
    <property type="entry name" value="DUF1559"/>
</dbReference>
<dbReference type="PANTHER" id="PTHR30093">
    <property type="entry name" value="GENERAL SECRETION PATHWAY PROTEIN G"/>
    <property type="match status" value="1"/>
</dbReference>
<gene>
    <name evidence="3" type="ORF">Pan181_35200</name>
</gene>
<dbReference type="SUPFAM" id="SSF54523">
    <property type="entry name" value="Pili subunits"/>
    <property type="match status" value="1"/>
</dbReference>
<organism evidence="3 4">
    <name type="scientific">Aeoliella mucimassa</name>
    <dbReference type="NCBI Taxonomy" id="2527972"/>
    <lineage>
        <taxon>Bacteria</taxon>
        <taxon>Pseudomonadati</taxon>
        <taxon>Planctomycetota</taxon>
        <taxon>Planctomycetia</taxon>
        <taxon>Pirellulales</taxon>
        <taxon>Lacipirellulaceae</taxon>
        <taxon>Aeoliella</taxon>
    </lineage>
</organism>
<name>A0A518ARG4_9BACT</name>
<dbReference type="Pfam" id="PF07596">
    <property type="entry name" value="SBP_bac_10"/>
    <property type="match status" value="1"/>
</dbReference>
<dbReference type="PANTHER" id="PTHR30093:SF2">
    <property type="entry name" value="TYPE II SECRETION SYSTEM PROTEIN H"/>
    <property type="match status" value="1"/>
</dbReference>
<dbReference type="AlphaFoldDB" id="A0A518ARG4"/>
<keyword evidence="1" id="KW-0472">Membrane</keyword>
<feature type="transmembrane region" description="Helical" evidence="1">
    <location>
        <begin position="12"/>
        <end position="36"/>
    </location>
</feature>
<feature type="domain" description="DUF1559" evidence="2">
    <location>
        <begin position="37"/>
        <end position="78"/>
    </location>
</feature>
<dbReference type="EMBL" id="CP036278">
    <property type="protein sequence ID" value="QDU57305.1"/>
    <property type="molecule type" value="Genomic_DNA"/>
</dbReference>
<accession>A0A518ARG4</accession>
<reference evidence="3 4" key="1">
    <citation type="submission" date="2019-02" db="EMBL/GenBank/DDBJ databases">
        <title>Deep-cultivation of Planctomycetes and their phenomic and genomic characterization uncovers novel biology.</title>
        <authorList>
            <person name="Wiegand S."/>
            <person name="Jogler M."/>
            <person name="Boedeker C."/>
            <person name="Pinto D."/>
            <person name="Vollmers J."/>
            <person name="Rivas-Marin E."/>
            <person name="Kohn T."/>
            <person name="Peeters S.H."/>
            <person name="Heuer A."/>
            <person name="Rast P."/>
            <person name="Oberbeckmann S."/>
            <person name="Bunk B."/>
            <person name="Jeske O."/>
            <person name="Meyerdierks A."/>
            <person name="Storesund J.E."/>
            <person name="Kallscheuer N."/>
            <person name="Luecker S."/>
            <person name="Lage O.M."/>
            <person name="Pohl T."/>
            <person name="Merkel B.J."/>
            <person name="Hornburger P."/>
            <person name="Mueller R.-W."/>
            <person name="Bruemmer F."/>
            <person name="Labrenz M."/>
            <person name="Spormann A.M."/>
            <person name="Op den Camp H."/>
            <person name="Overmann J."/>
            <person name="Amann R."/>
            <person name="Jetten M.S.M."/>
            <person name="Mascher T."/>
            <person name="Medema M.H."/>
            <person name="Devos D.P."/>
            <person name="Kaster A.-K."/>
            <person name="Ovreas L."/>
            <person name="Rohde M."/>
            <person name="Galperin M.Y."/>
            <person name="Jogler C."/>
        </authorList>
    </citation>
    <scope>NUCLEOTIDE SEQUENCE [LARGE SCALE GENOMIC DNA]</scope>
    <source>
        <strain evidence="3 4">Pan181</strain>
    </source>
</reference>
<sequence>MPKMPCLAKRAGFSLVELLVVIMVIGVLVAMLLPAIQAARESARFTACTNNLRQVGLLTQVYRDVNDGHFPDGDITGNFSFRMAPGMKSLSDRAALPETYGLQAVFEEEGFIEPRAGIWTCASQTEDMLLYGNTYAFSVAASLKKRIPPNPKTSIWVWDNFSLKPGLSGFRGPFSGYTIRSSERVYPHGSLRSRGYNVLYQDGHVEYKSI</sequence>
<evidence type="ECO:0000313" key="3">
    <source>
        <dbReference type="EMBL" id="QDU57305.1"/>
    </source>
</evidence>
<protein>
    <recommendedName>
        <fullName evidence="2">DUF1559 domain-containing protein</fullName>
    </recommendedName>
</protein>
<evidence type="ECO:0000259" key="2">
    <source>
        <dbReference type="Pfam" id="PF07596"/>
    </source>
</evidence>